<keyword evidence="4" id="KW-1185">Reference proteome</keyword>
<evidence type="ECO:0000313" key="3">
    <source>
        <dbReference type="EMBL" id="AMW33929.1"/>
    </source>
</evidence>
<feature type="domain" description="Phasin" evidence="2">
    <location>
        <begin position="97"/>
        <end position="184"/>
    </location>
</feature>
<reference evidence="3 4" key="1">
    <citation type="submission" date="2016-02" db="EMBL/GenBank/DDBJ databases">
        <title>Complete Genome of H5569, the type strain of the newly described species Haematospirillium jordaniae.</title>
        <authorList>
            <person name="Nicholson A.C."/>
            <person name="Humrighouse B.W."/>
            <person name="Loparov V."/>
            <person name="McQuiston J.R."/>
        </authorList>
    </citation>
    <scope>NUCLEOTIDE SEQUENCE [LARGE SCALE GENOMIC DNA]</scope>
    <source>
        <strain evidence="3 4">H5569</strain>
    </source>
</reference>
<evidence type="ECO:0000313" key="4">
    <source>
        <dbReference type="Proteomes" id="UP000076066"/>
    </source>
</evidence>
<name>A0A143DBG6_9PROT</name>
<organism evidence="3 4">
    <name type="scientific">Haematospirillum jordaniae</name>
    <dbReference type="NCBI Taxonomy" id="1549855"/>
    <lineage>
        <taxon>Bacteria</taxon>
        <taxon>Pseudomonadati</taxon>
        <taxon>Pseudomonadota</taxon>
        <taxon>Alphaproteobacteria</taxon>
        <taxon>Rhodospirillales</taxon>
        <taxon>Novispirillaceae</taxon>
        <taxon>Haematospirillum</taxon>
    </lineage>
</organism>
<dbReference type="GeneID" id="71810675"/>
<evidence type="ECO:0000259" key="2">
    <source>
        <dbReference type="Pfam" id="PF09361"/>
    </source>
</evidence>
<feature type="compositionally biased region" description="Low complexity" evidence="1">
    <location>
        <begin position="15"/>
        <end position="28"/>
    </location>
</feature>
<dbReference type="RefSeq" id="WP_066132082.1">
    <property type="nucleotide sequence ID" value="NZ_CP014525.1"/>
</dbReference>
<dbReference type="STRING" id="1549855.AY555_00665"/>
<proteinExistence type="predicted"/>
<dbReference type="EMBL" id="CP014525">
    <property type="protein sequence ID" value="AMW33929.1"/>
    <property type="molecule type" value="Genomic_DNA"/>
</dbReference>
<feature type="region of interest" description="Disordered" evidence="1">
    <location>
        <begin position="1"/>
        <end position="41"/>
    </location>
</feature>
<dbReference type="KEGG" id="hjo:AY555_00665"/>
<dbReference type="InterPro" id="IPR018968">
    <property type="entry name" value="Phasin"/>
</dbReference>
<protein>
    <recommendedName>
        <fullName evidence="2">Phasin domain-containing protein</fullName>
    </recommendedName>
</protein>
<gene>
    <name evidence="3" type="ORF">AY555_00665</name>
</gene>
<dbReference type="Proteomes" id="UP000076066">
    <property type="component" value="Chromosome"/>
</dbReference>
<evidence type="ECO:0000256" key="1">
    <source>
        <dbReference type="SAM" id="MobiDB-lite"/>
    </source>
</evidence>
<sequence length="194" mass="19796">MAAKAKTPAKRAARSGRTSAKRAGSSAKSGKKASAKGPGASGALAASFFPGLTAQSASAPLRAVSSALLRSFSPASTKDGRGGVRQRLAGLSKDGAGHLDAVLEAGTALVSGWRQMTNNVLGATRTSFERSLSHSRRMVGAKSLQEAMTIQSSWLRHGLDQALSEGGRVSSMSVKLLGEAVRPLVGRAAIPGRS</sequence>
<accession>A0A143DBG6</accession>
<dbReference type="Pfam" id="PF09361">
    <property type="entry name" value="Phasin_2"/>
    <property type="match status" value="1"/>
</dbReference>
<dbReference type="AlphaFoldDB" id="A0A143DBG6"/>